<feature type="transmembrane region" description="Helical" evidence="12">
    <location>
        <begin position="195"/>
        <end position="215"/>
    </location>
</feature>
<dbReference type="Pfam" id="PF01554">
    <property type="entry name" value="MatE"/>
    <property type="match status" value="2"/>
</dbReference>
<dbReference type="EMBL" id="FNQE01000018">
    <property type="protein sequence ID" value="SDZ08450.1"/>
    <property type="molecule type" value="Genomic_DNA"/>
</dbReference>
<feature type="transmembrane region" description="Helical" evidence="12">
    <location>
        <begin position="320"/>
        <end position="341"/>
    </location>
</feature>
<evidence type="ECO:0000256" key="5">
    <source>
        <dbReference type="ARBA" id="ARBA00022449"/>
    </source>
</evidence>
<dbReference type="OrthoDB" id="62420at2"/>
<evidence type="ECO:0000256" key="12">
    <source>
        <dbReference type="SAM" id="Phobius"/>
    </source>
</evidence>
<protein>
    <recommendedName>
        <fullName evidence="3">Probable multidrug resistance protein NorM</fullName>
    </recommendedName>
    <alternativeName>
        <fullName evidence="11">Multidrug-efflux transporter</fullName>
    </alternativeName>
</protein>
<dbReference type="InterPro" id="IPR050222">
    <property type="entry name" value="MATE_MdtK"/>
</dbReference>
<feature type="transmembrane region" description="Helical" evidence="12">
    <location>
        <begin position="51"/>
        <end position="72"/>
    </location>
</feature>
<keyword evidence="14" id="KW-1185">Reference proteome</keyword>
<dbReference type="GO" id="GO:0006811">
    <property type="term" value="P:monoatomic ion transport"/>
    <property type="evidence" value="ECO:0007669"/>
    <property type="project" value="UniProtKB-KW"/>
</dbReference>
<dbReference type="GO" id="GO:0042910">
    <property type="term" value="F:xenobiotic transmembrane transporter activity"/>
    <property type="evidence" value="ECO:0007669"/>
    <property type="project" value="InterPro"/>
</dbReference>
<feature type="transmembrane region" description="Helical" evidence="12">
    <location>
        <begin position="361"/>
        <end position="379"/>
    </location>
</feature>
<evidence type="ECO:0000313" key="13">
    <source>
        <dbReference type="EMBL" id="SDZ08450.1"/>
    </source>
</evidence>
<dbReference type="Proteomes" id="UP000198625">
    <property type="component" value="Unassembled WGS sequence"/>
</dbReference>
<dbReference type="CDD" id="cd13137">
    <property type="entry name" value="MATE_NorM_like"/>
    <property type="match status" value="1"/>
</dbReference>
<sequence length="447" mass="48027">MERLENRDIRNHIFKLAIPAIMEMTLHTLVWTADMAMVGRLNPASISAVNLGAQIMFTISNIFGALGIGATAMVSRQIGAKNREEAEDIAAQAIGIGFIISFIIGTLGILSAKGVFNLILDDPKVISLGSSYLRIVFIGAFFLIPLQIGNSILRGSGNTVVPLISAAVANAFNIVGDYVLIFGKFGFPELGVKGAAIATGGAQILGAIITFTFLIRGKSGVKLHISKVFKLNKARFKSIIDLSVPATLETFMNEGSRLLSSFWTAQLGTVAFAAHSLANAAESISFMPGYGFAVATTTMVGQSLGAKNIKRAEISVKKSVIYSSLLMGTVASVFLILPYGIMRLFSNDLETVALASKCLRVAAVEQIPIAIAMSVSGALKGAGDTKGPFKISLVTNLAVRLPLIFTIVYILKWNIVFVWWATSIQFIVEAILMIIRYKKGRWKSIRI</sequence>
<dbReference type="GO" id="GO:0015297">
    <property type="term" value="F:antiporter activity"/>
    <property type="evidence" value="ECO:0007669"/>
    <property type="project" value="UniProtKB-KW"/>
</dbReference>
<dbReference type="NCBIfam" id="TIGR00797">
    <property type="entry name" value="matE"/>
    <property type="match status" value="1"/>
</dbReference>
<feature type="transmembrane region" description="Helical" evidence="12">
    <location>
        <begin position="12"/>
        <end position="31"/>
    </location>
</feature>
<name>A0A1H3Q5C5_9FIRM</name>
<dbReference type="STRING" id="415015.SAMN05660462_01798"/>
<evidence type="ECO:0000313" key="14">
    <source>
        <dbReference type="Proteomes" id="UP000198625"/>
    </source>
</evidence>
<comment type="subcellular location">
    <subcellularLocation>
        <location evidence="2">Cell membrane</location>
        <topology evidence="2">Multi-pass membrane protein</topology>
    </subcellularLocation>
</comment>
<feature type="transmembrane region" description="Helical" evidence="12">
    <location>
        <begin position="93"/>
        <end position="112"/>
    </location>
</feature>
<evidence type="ECO:0000256" key="8">
    <source>
        <dbReference type="ARBA" id="ARBA00022989"/>
    </source>
</evidence>
<keyword evidence="8 12" id="KW-1133">Transmembrane helix</keyword>
<comment type="function">
    <text evidence="1">Multidrug efflux pump.</text>
</comment>
<feature type="transmembrane region" description="Helical" evidence="12">
    <location>
        <begin position="160"/>
        <end position="183"/>
    </location>
</feature>
<feature type="transmembrane region" description="Helical" evidence="12">
    <location>
        <begin position="391"/>
        <end position="411"/>
    </location>
</feature>
<reference evidence="13 14" key="1">
    <citation type="submission" date="2016-10" db="EMBL/GenBank/DDBJ databases">
        <authorList>
            <person name="de Groot N.N."/>
        </authorList>
    </citation>
    <scope>NUCLEOTIDE SEQUENCE [LARGE SCALE GENOMIC DNA]</scope>
    <source>
        <strain evidence="13 14">DSM 21650</strain>
    </source>
</reference>
<accession>A0A1H3Q5C5</accession>
<evidence type="ECO:0000256" key="9">
    <source>
        <dbReference type="ARBA" id="ARBA00023065"/>
    </source>
</evidence>
<gene>
    <name evidence="13" type="ORF">SAMN05660462_01798</name>
</gene>
<evidence type="ECO:0000256" key="6">
    <source>
        <dbReference type="ARBA" id="ARBA00022475"/>
    </source>
</evidence>
<evidence type="ECO:0000256" key="7">
    <source>
        <dbReference type="ARBA" id="ARBA00022692"/>
    </source>
</evidence>
<dbReference type="PANTHER" id="PTHR43298">
    <property type="entry name" value="MULTIDRUG RESISTANCE PROTEIN NORM-RELATED"/>
    <property type="match status" value="1"/>
</dbReference>
<feature type="transmembrane region" description="Helical" evidence="12">
    <location>
        <begin position="417"/>
        <end position="437"/>
    </location>
</feature>
<evidence type="ECO:0000256" key="10">
    <source>
        <dbReference type="ARBA" id="ARBA00023136"/>
    </source>
</evidence>
<evidence type="ECO:0000256" key="1">
    <source>
        <dbReference type="ARBA" id="ARBA00003408"/>
    </source>
</evidence>
<dbReference type="PIRSF" id="PIRSF006603">
    <property type="entry name" value="DinF"/>
    <property type="match status" value="1"/>
</dbReference>
<dbReference type="InterPro" id="IPR048279">
    <property type="entry name" value="MdtK-like"/>
</dbReference>
<proteinExistence type="predicted"/>
<keyword evidence="10 12" id="KW-0472">Membrane</keyword>
<keyword evidence="7 12" id="KW-0812">Transmembrane</keyword>
<keyword evidence="9" id="KW-0406">Ion transport</keyword>
<dbReference type="InterPro" id="IPR002528">
    <property type="entry name" value="MATE_fam"/>
</dbReference>
<evidence type="ECO:0000256" key="3">
    <source>
        <dbReference type="ARBA" id="ARBA00020268"/>
    </source>
</evidence>
<evidence type="ECO:0000256" key="11">
    <source>
        <dbReference type="ARBA" id="ARBA00031636"/>
    </source>
</evidence>
<feature type="transmembrane region" description="Helical" evidence="12">
    <location>
        <begin position="132"/>
        <end position="153"/>
    </location>
</feature>
<keyword evidence="5" id="KW-0050">Antiport</keyword>
<keyword evidence="6" id="KW-1003">Cell membrane</keyword>
<dbReference type="AlphaFoldDB" id="A0A1H3Q5C5"/>
<evidence type="ECO:0000256" key="2">
    <source>
        <dbReference type="ARBA" id="ARBA00004651"/>
    </source>
</evidence>
<evidence type="ECO:0000256" key="4">
    <source>
        <dbReference type="ARBA" id="ARBA00022448"/>
    </source>
</evidence>
<dbReference type="RefSeq" id="WP_091730085.1">
    <property type="nucleotide sequence ID" value="NZ_FNQE01000018.1"/>
</dbReference>
<dbReference type="GO" id="GO:0005886">
    <property type="term" value="C:plasma membrane"/>
    <property type="evidence" value="ECO:0007669"/>
    <property type="project" value="UniProtKB-SubCell"/>
</dbReference>
<dbReference type="PANTHER" id="PTHR43298:SF4">
    <property type="entry name" value="DRUG_SODIUM ANTIPORTER"/>
    <property type="match status" value="1"/>
</dbReference>
<keyword evidence="4" id="KW-0813">Transport</keyword>
<organism evidence="13 14">
    <name type="scientific">Proteiniborus ethanoligenes</name>
    <dbReference type="NCBI Taxonomy" id="415015"/>
    <lineage>
        <taxon>Bacteria</taxon>
        <taxon>Bacillati</taxon>
        <taxon>Bacillota</taxon>
        <taxon>Clostridia</taxon>
        <taxon>Eubacteriales</taxon>
        <taxon>Proteiniborus</taxon>
    </lineage>
</organism>